<dbReference type="NCBIfam" id="TIGR00453">
    <property type="entry name" value="ispD"/>
    <property type="match status" value="1"/>
</dbReference>
<dbReference type="Proteomes" id="UP000284178">
    <property type="component" value="Unassembled WGS sequence"/>
</dbReference>
<comment type="catalytic activity">
    <reaction evidence="1 7">
        <text>2-C-methyl-D-erythritol 4-phosphate + CTP + H(+) = 4-CDP-2-C-methyl-D-erythritol + diphosphate</text>
        <dbReference type="Rhea" id="RHEA:13429"/>
        <dbReference type="ChEBI" id="CHEBI:15378"/>
        <dbReference type="ChEBI" id="CHEBI:33019"/>
        <dbReference type="ChEBI" id="CHEBI:37563"/>
        <dbReference type="ChEBI" id="CHEBI:57823"/>
        <dbReference type="ChEBI" id="CHEBI:58262"/>
        <dbReference type="EC" id="2.7.7.60"/>
    </reaction>
</comment>
<evidence type="ECO:0000256" key="5">
    <source>
        <dbReference type="ARBA" id="ARBA00022695"/>
    </source>
</evidence>
<dbReference type="EC" id="2.7.7.60" evidence="7"/>
<comment type="caution">
    <text evidence="8">The sequence shown here is derived from an EMBL/GenBank/DDBJ whole genome shotgun (WGS) entry which is preliminary data.</text>
</comment>
<proteinExistence type="inferred from homology"/>
<dbReference type="HAMAP" id="MF_00108">
    <property type="entry name" value="IspD"/>
    <property type="match status" value="1"/>
</dbReference>
<evidence type="ECO:0000256" key="6">
    <source>
        <dbReference type="ARBA" id="ARBA00023229"/>
    </source>
</evidence>
<organism evidence="8 9">
    <name type="scientific">Holdemania filiformis</name>
    <dbReference type="NCBI Taxonomy" id="61171"/>
    <lineage>
        <taxon>Bacteria</taxon>
        <taxon>Bacillati</taxon>
        <taxon>Bacillota</taxon>
        <taxon>Erysipelotrichia</taxon>
        <taxon>Erysipelotrichales</taxon>
        <taxon>Erysipelotrichaceae</taxon>
        <taxon>Holdemania</taxon>
    </lineage>
</organism>
<evidence type="ECO:0000256" key="2">
    <source>
        <dbReference type="ARBA" id="ARBA00004787"/>
    </source>
</evidence>
<accession>A0A412G520</accession>
<feature type="site" description="Transition state stabilizer" evidence="7">
    <location>
        <position position="22"/>
    </location>
</feature>
<sequence>MEYSALIVAAGQGRRMNLGYNKVFYTFADGKNVLEKTMSIFEADPRCRQIVIVTQREDYVRCMRNRTQRGNVVFVEGGATRQESVFNGLMAVSEDYVLIHDGARPFLEQECLDRICQCLSEHDACLLTVPCKDTIKVIEDGKIKETPNRSQLVQAQTPQAFRTSLILRAYRKARQEKVQATDDAQVVELLTGEAVYAVLGSYKNIKITTQEDLR</sequence>
<dbReference type="SUPFAM" id="SSF53448">
    <property type="entry name" value="Nucleotide-diphospho-sugar transferases"/>
    <property type="match status" value="1"/>
</dbReference>
<protein>
    <recommendedName>
        <fullName evidence="7">2-C-methyl-D-erythritol 4-phosphate cytidylyltransferase</fullName>
        <ecNumber evidence="7">2.7.7.60</ecNumber>
    </recommendedName>
    <alternativeName>
        <fullName evidence="7">4-diphosphocytidyl-2C-methyl-D-erythritol synthase</fullName>
    </alternativeName>
    <alternativeName>
        <fullName evidence="7">MEP cytidylyltransferase</fullName>
        <shortName evidence="7">MCT</shortName>
    </alternativeName>
</protein>
<keyword evidence="6 7" id="KW-0414">Isoprene biosynthesis</keyword>
<dbReference type="InterPro" id="IPR018294">
    <property type="entry name" value="ISPD_synthase_CS"/>
</dbReference>
<dbReference type="GO" id="GO:0019288">
    <property type="term" value="P:isopentenyl diphosphate biosynthetic process, methylerythritol 4-phosphate pathway"/>
    <property type="evidence" value="ECO:0007669"/>
    <property type="project" value="UniProtKB-UniRule"/>
</dbReference>
<reference evidence="8 9" key="1">
    <citation type="submission" date="2018-08" db="EMBL/GenBank/DDBJ databases">
        <title>A genome reference for cultivated species of the human gut microbiota.</title>
        <authorList>
            <person name="Zou Y."/>
            <person name="Xue W."/>
            <person name="Luo G."/>
        </authorList>
    </citation>
    <scope>NUCLEOTIDE SEQUENCE [LARGE SCALE GENOMIC DNA]</scope>
    <source>
        <strain evidence="8 9">AF24-29</strain>
    </source>
</reference>
<dbReference type="InterPro" id="IPR034683">
    <property type="entry name" value="IspD/TarI"/>
</dbReference>
<evidence type="ECO:0000256" key="3">
    <source>
        <dbReference type="ARBA" id="ARBA00009789"/>
    </source>
</evidence>
<feature type="site" description="Positions MEP for the nucleophilic attack" evidence="7">
    <location>
        <position position="149"/>
    </location>
</feature>
<dbReference type="Pfam" id="PF01128">
    <property type="entry name" value="IspD"/>
    <property type="match status" value="1"/>
</dbReference>
<dbReference type="GeneID" id="83014563"/>
<comment type="pathway">
    <text evidence="2 7">Isoprenoid biosynthesis; isopentenyl diphosphate biosynthesis via DXP pathway; isopentenyl diphosphate from 1-deoxy-D-xylulose 5-phosphate: step 2/6.</text>
</comment>
<keyword evidence="9" id="KW-1185">Reference proteome</keyword>
<evidence type="ECO:0000256" key="4">
    <source>
        <dbReference type="ARBA" id="ARBA00022679"/>
    </source>
</evidence>
<keyword evidence="4 7" id="KW-0808">Transferase</keyword>
<feature type="site" description="Transition state stabilizer" evidence="7">
    <location>
        <position position="15"/>
    </location>
</feature>
<evidence type="ECO:0000313" key="8">
    <source>
        <dbReference type="EMBL" id="RGR75905.1"/>
    </source>
</evidence>
<comment type="function">
    <text evidence="7">Catalyzes the formation of 4-diphosphocytidyl-2-C-methyl-D-erythritol from CTP and 2-C-methyl-D-erythritol 4-phosphate (MEP).</text>
</comment>
<dbReference type="Gene3D" id="3.90.550.10">
    <property type="entry name" value="Spore Coat Polysaccharide Biosynthesis Protein SpsA, Chain A"/>
    <property type="match status" value="1"/>
</dbReference>
<dbReference type="InterPro" id="IPR001228">
    <property type="entry name" value="IspD"/>
</dbReference>
<evidence type="ECO:0000313" key="9">
    <source>
        <dbReference type="Proteomes" id="UP000284178"/>
    </source>
</evidence>
<feature type="site" description="Positions MEP for the nucleophilic attack" evidence="7">
    <location>
        <position position="206"/>
    </location>
</feature>
<dbReference type="FunFam" id="3.90.550.10:FF:000003">
    <property type="entry name" value="2-C-methyl-D-erythritol 4-phosphate cytidylyltransferase"/>
    <property type="match status" value="1"/>
</dbReference>
<gene>
    <name evidence="7 8" type="primary">ispD</name>
    <name evidence="8" type="ORF">DWY25_03975</name>
</gene>
<dbReference type="AlphaFoldDB" id="A0A412G520"/>
<name>A0A412G520_9FIRM</name>
<dbReference type="RefSeq" id="WP_117893971.1">
    <property type="nucleotide sequence ID" value="NZ_CABJCV010000003.1"/>
</dbReference>
<evidence type="ECO:0000256" key="1">
    <source>
        <dbReference type="ARBA" id="ARBA00001282"/>
    </source>
</evidence>
<dbReference type="UniPathway" id="UPA00056">
    <property type="reaction ID" value="UER00093"/>
</dbReference>
<dbReference type="PANTHER" id="PTHR32125:SF4">
    <property type="entry name" value="2-C-METHYL-D-ERYTHRITOL 4-PHOSPHATE CYTIDYLYLTRANSFERASE, CHLOROPLASTIC"/>
    <property type="match status" value="1"/>
</dbReference>
<comment type="similarity">
    <text evidence="3 7">Belongs to the IspD/TarI cytidylyltransferase family. IspD subfamily.</text>
</comment>
<evidence type="ECO:0000256" key="7">
    <source>
        <dbReference type="HAMAP-Rule" id="MF_00108"/>
    </source>
</evidence>
<dbReference type="PANTHER" id="PTHR32125">
    <property type="entry name" value="2-C-METHYL-D-ERYTHRITOL 4-PHOSPHATE CYTIDYLYLTRANSFERASE, CHLOROPLASTIC"/>
    <property type="match status" value="1"/>
</dbReference>
<dbReference type="EMBL" id="QRUP01000003">
    <property type="protein sequence ID" value="RGR75905.1"/>
    <property type="molecule type" value="Genomic_DNA"/>
</dbReference>
<dbReference type="InterPro" id="IPR029044">
    <property type="entry name" value="Nucleotide-diphossugar_trans"/>
</dbReference>
<dbReference type="GO" id="GO:0050518">
    <property type="term" value="F:2-C-methyl-D-erythritol 4-phosphate cytidylyltransferase activity"/>
    <property type="evidence" value="ECO:0007669"/>
    <property type="project" value="UniProtKB-UniRule"/>
</dbReference>
<dbReference type="CDD" id="cd02516">
    <property type="entry name" value="CDP-ME_synthetase"/>
    <property type="match status" value="1"/>
</dbReference>
<dbReference type="InterPro" id="IPR050088">
    <property type="entry name" value="IspD/TarI_cytidylyltransf_bact"/>
</dbReference>
<dbReference type="PROSITE" id="PS01295">
    <property type="entry name" value="ISPD"/>
    <property type="match status" value="1"/>
</dbReference>
<keyword evidence="5 7" id="KW-0548">Nucleotidyltransferase</keyword>